<organism evidence="4 5">
    <name type="scientific">Ornithinimicrobium cryptoxanthini</name>
    <dbReference type="NCBI Taxonomy" id="2934161"/>
    <lineage>
        <taxon>Bacteria</taxon>
        <taxon>Bacillati</taxon>
        <taxon>Actinomycetota</taxon>
        <taxon>Actinomycetes</taxon>
        <taxon>Micrococcales</taxon>
        <taxon>Ornithinimicrobiaceae</taxon>
        <taxon>Ornithinimicrobium</taxon>
    </lineage>
</organism>
<dbReference type="PANTHER" id="PTHR43039">
    <property type="entry name" value="ESTERASE-RELATED"/>
    <property type="match status" value="1"/>
</dbReference>
<reference evidence="4" key="1">
    <citation type="submission" date="2022-06" db="EMBL/GenBank/DDBJ databases">
        <title>Ornithinimicrobium JY.X270.</title>
        <authorList>
            <person name="Huang Y."/>
        </authorList>
    </citation>
    <scope>NUCLEOTIDE SEQUENCE</scope>
    <source>
        <strain evidence="4">JY.X270</strain>
    </source>
</reference>
<evidence type="ECO:0000313" key="4">
    <source>
        <dbReference type="EMBL" id="USQ76310.1"/>
    </source>
</evidence>
<dbReference type="InterPro" id="IPR000073">
    <property type="entry name" value="AB_hydrolase_1"/>
</dbReference>
<evidence type="ECO:0000259" key="3">
    <source>
        <dbReference type="Pfam" id="PF12697"/>
    </source>
</evidence>
<dbReference type="GO" id="GO:0016787">
    <property type="term" value="F:hydrolase activity"/>
    <property type="evidence" value="ECO:0007669"/>
    <property type="project" value="UniProtKB-KW"/>
</dbReference>
<comment type="similarity">
    <text evidence="1">Belongs to the AB hydrolase superfamily.</text>
</comment>
<dbReference type="EMBL" id="CP099490">
    <property type="protein sequence ID" value="USQ76310.1"/>
    <property type="molecule type" value="Genomic_DNA"/>
</dbReference>
<accession>A0ABY4YJ86</accession>
<sequence length="287" mass="30436">MSPLLRSASGPISYSLSGPQDAGTRDLVLVHGWCCDRTALAPLRERFEQAHRVLSLDLRGHGQSRETYDDGSAGVGSRRGDQDEPATGTVATRIEEFADDVLAVSREAGLHSPVVIGHSLGALVALATLDRADAAGAAVPVGAVLLDPAPLAHGRGKAFWADQVEPVSRDHSGELRRGFARSLVLPTDTADYTQVVEVMASVHPRVAAGGAQAMAQFDGAAVLGRLSAPILVIQAATAERDLDRLVPDRALLTLGRTVGAGHFHQFEVPDQLEPMIERWLSVTDLSR</sequence>
<feature type="domain" description="AB hydrolase-1" evidence="3">
    <location>
        <begin position="27"/>
        <end position="272"/>
    </location>
</feature>
<protein>
    <submittedName>
        <fullName evidence="4">Alpha/beta hydrolase</fullName>
    </submittedName>
</protein>
<dbReference type="RefSeq" id="WP_252621005.1">
    <property type="nucleotide sequence ID" value="NZ_CP099490.1"/>
</dbReference>
<dbReference type="SUPFAM" id="SSF53474">
    <property type="entry name" value="alpha/beta-Hydrolases"/>
    <property type="match status" value="1"/>
</dbReference>
<dbReference type="Gene3D" id="3.40.50.1820">
    <property type="entry name" value="alpha/beta hydrolase"/>
    <property type="match status" value="1"/>
</dbReference>
<proteinExistence type="inferred from homology"/>
<evidence type="ECO:0000256" key="2">
    <source>
        <dbReference type="SAM" id="MobiDB-lite"/>
    </source>
</evidence>
<name>A0ABY4YJ86_9MICO</name>
<keyword evidence="5" id="KW-1185">Reference proteome</keyword>
<gene>
    <name evidence="4" type="ORF">NF557_17255</name>
</gene>
<evidence type="ECO:0000256" key="1">
    <source>
        <dbReference type="ARBA" id="ARBA00008645"/>
    </source>
</evidence>
<keyword evidence="4" id="KW-0378">Hydrolase</keyword>
<dbReference type="InterPro" id="IPR029058">
    <property type="entry name" value="AB_hydrolase_fold"/>
</dbReference>
<dbReference type="Proteomes" id="UP001056535">
    <property type="component" value="Chromosome"/>
</dbReference>
<evidence type="ECO:0000313" key="5">
    <source>
        <dbReference type="Proteomes" id="UP001056535"/>
    </source>
</evidence>
<feature type="region of interest" description="Disordered" evidence="2">
    <location>
        <begin position="63"/>
        <end position="87"/>
    </location>
</feature>
<dbReference type="Pfam" id="PF12697">
    <property type="entry name" value="Abhydrolase_6"/>
    <property type="match status" value="1"/>
</dbReference>